<dbReference type="Gramene" id="OBART02G16860.1">
    <property type="protein sequence ID" value="OBART02G16860.1"/>
    <property type="gene ID" value="OBART02G16860"/>
</dbReference>
<evidence type="ECO:0000313" key="2">
    <source>
        <dbReference type="EnsemblPlants" id="OBART02G16860.1"/>
    </source>
</evidence>
<organism evidence="2">
    <name type="scientific">Oryza barthii</name>
    <dbReference type="NCBI Taxonomy" id="65489"/>
    <lineage>
        <taxon>Eukaryota</taxon>
        <taxon>Viridiplantae</taxon>
        <taxon>Streptophyta</taxon>
        <taxon>Embryophyta</taxon>
        <taxon>Tracheophyta</taxon>
        <taxon>Spermatophyta</taxon>
        <taxon>Magnoliopsida</taxon>
        <taxon>Liliopsida</taxon>
        <taxon>Poales</taxon>
        <taxon>Poaceae</taxon>
        <taxon>BOP clade</taxon>
        <taxon>Oryzoideae</taxon>
        <taxon>Oryzeae</taxon>
        <taxon>Oryzinae</taxon>
        <taxon>Oryza</taxon>
    </lineage>
</organism>
<dbReference type="HOGENOM" id="CLU_2254240_0_0_1"/>
<reference evidence="2" key="1">
    <citation type="journal article" date="2009" name="Rice">
        <title>De Novo Next Generation Sequencing of Plant Genomes.</title>
        <authorList>
            <person name="Rounsley S."/>
            <person name="Marri P.R."/>
            <person name="Yu Y."/>
            <person name="He R."/>
            <person name="Sisneros N."/>
            <person name="Goicoechea J.L."/>
            <person name="Lee S.J."/>
            <person name="Angelova A."/>
            <person name="Kudrna D."/>
            <person name="Luo M."/>
            <person name="Affourtit J."/>
            <person name="Desany B."/>
            <person name="Knight J."/>
            <person name="Niazi F."/>
            <person name="Egholm M."/>
            <person name="Wing R.A."/>
        </authorList>
    </citation>
    <scope>NUCLEOTIDE SEQUENCE [LARGE SCALE GENOMIC DNA]</scope>
    <source>
        <strain evidence="2">cv. IRGC 105608</strain>
    </source>
</reference>
<evidence type="ECO:0000256" key="1">
    <source>
        <dbReference type="SAM" id="MobiDB-lite"/>
    </source>
</evidence>
<proteinExistence type="predicted"/>
<dbReference type="EnsemblPlants" id="OBART02G16860.1">
    <property type="protein sequence ID" value="OBART02G16860.1"/>
    <property type="gene ID" value="OBART02G16860"/>
</dbReference>
<feature type="compositionally biased region" description="Acidic residues" evidence="1">
    <location>
        <begin position="56"/>
        <end position="73"/>
    </location>
</feature>
<sequence length="104" mass="10839">MAPLVHPLFSLRSLSLSAPTPTTSHSFPTSIPIPPPSPPADNDDNGTMPGSATGHDEDDGNSEDDGRDNDDDGAWTMAMGFASCWPQVHGSAVGHPRESRSTVG</sequence>
<feature type="compositionally biased region" description="Low complexity" evidence="1">
    <location>
        <begin position="10"/>
        <end position="30"/>
    </location>
</feature>
<dbReference type="PaxDb" id="65489-OBART02G16860.1"/>
<feature type="region of interest" description="Disordered" evidence="1">
    <location>
        <begin position="1"/>
        <end position="75"/>
    </location>
</feature>
<dbReference type="Proteomes" id="UP000026960">
    <property type="component" value="Chromosome 2"/>
</dbReference>
<reference evidence="2" key="2">
    <citation type="submission" date="2015-03" db="UniProtKB">
        <authorList>
            <consortium name="EnsemblPlants"/>
        </authorList>
    </citation>
    <scope>IDENTIFICATION</scope>
</reference>
<name>A0A0D3F585_9ORYZ</name>
<evidence type="ECO:0000313" key="3">
    <source>
        <dbReference type="Proteomes" id="UP000026960"/>
    </source>
</evidence>
<dbReference type="AlphaFoldDB" id="A0A0D3F585"/>
<protein>
    <submittedName>
        <fullName evidence="2">Uncharacterized protein</fullName>
    </submittedName>
</protein>
<keyword evidence="3" id="KW-1185">Reference proteome</keyword>
<accession>A0A0D3F585</accession>